<protein>
    <submittedName>
        <fullName evidence="1 2">Uncharacterized protein</fullName>
    </submittedName>
</protein>
<dbReference type="GeneID" id="20197849"/>
<dbReference type="EMBL" id="AMQM01000021">
    <property type="status" value="NOT_ANNOTATED_CDS"/>
    <property type="molecule type" value="Genomic_DNA"/>
</dbReference>
<organism evidence="2 3">
    <name type="scientific">Helobdella robusta</name>
    <name type="common">Californian leech</name>
    <dbReference type="NCBI Taxonomy" id="6412"/>
    <lineage>
        <taxon>Eukaryota</taxon>
        <taxon>Metazoa</taxon>
        <taxon>Spiralia</taxon>
        <taxon>Lophotrochozoa</taxon>
        <taxon>Annelida</taxon>
        <taxon>Clitellata</taxon>
        <taxon>Hirudinea</taxon>
        <taxon>Rhynchobdellida</taxon>
        <taxon>Glossiphoniidae</taxon>
        <taxon>Helobdella</taxon>
    </lineage>
</organism>
<evidence type="ECO:0000313" key="1">
    <source>
        <dbReference type="EMBL" id="ESO11983.1"/>
    </source>
</evidence>
<name>T1EMP9_HELRO</name>
<reference evidence="1 3" key="2">
    <citation type="journal article" date="2013" name="Nature">
        <title>Insights into bilaterian evolution from three spiralian genomes.</title>
        <authorList>
            <person name="Simakov O."/>
            <person name="Marletaz F."/>
            <person name="Cho S.J."/>
            <person name="Edsinger-Gonzales E."/>
            <person name="Havlak P."/>
            <person name="Hellsten U."/>
            <person name="Kuo D.H."/>
            <person name="Larsson T."/>
            <person name="Lv J."/>
            <person name="Arendt D."/>
            <person name="Savage R."/>
            <person name="Osoegawa K."/>
            <person name="de Jong P."/>
            <person name="Grimwood J."/>
            <person name="Chapman J.A."/>
            <person name="Shapiro H."/>
            <person name="Aerts A."/>
            <person name="Otillar R.P."/>
            <person name="Terry A.Y."/>
            <person name="Boore J.L."/>
            <person name="Grigoriev I.V."/>
            <person name="Lindberg D.R."/>
            <person name="Seaver E.C."/>
            <person name="Weisblat D.A."/>
            <person name="Putnam N.H."/>
            <person name="Rokhsar D.S."/>
        </authorList>
    </citation>
    <scope>NUCLEOTIDE SEQUENCE</scope>
</reference>
<dbReference type="OMA" id="INIAHHQ"/>
<dbReference type="STRING" id="6412.T1EMP9"/>
<evidence type="ECO:0000313" key="3">
    <source>
        <dbReference type="Proteomes" id="UP000015101"/>
    </source>
</evidence>
<accession>T1EMP9</accession>
<gene>
    <name evidence="2" type="primary">20197849</name>
    <name evidence="1" type="ORF">HELRODRAFT_158364</name>
</gene>
<keyword evidence="3" id="KW-1185">Reference proteome</keyword>
<dbReference type="eggNOG" id="ENOG502RTB1">
    <property type="taxonomic scope" value="Eukaryota"/>
</dbReference>
<evidence type="ECO:0000313" key="2">
    <source>
        <dbReference type="EnsemblMetazoa" id="HelroP158364"/>
    </source>
</evidence>
<proteinExistence type="predicted"/>
<dbReference type="EMBL" id="KB095811">
    <property type="protein sequence ID" value="ESO11983.1"/>
    <property type="molecule type" value="Genomic_DNA"/>
</dbReference>
<reference evidence="3" key="1">
    <citation type="submission" date="2012-12" db="EMBL/GenBank/DDBJ databases">
        <authorList>
            <person name="Hellsten U."/>
            <person name="Grimwood J."/>
            <person name="Chapman J.A."/>
            <person name="Shapiro H."/>
            <person name="Aerts A."/>
            <person name="Otillar R.P."/>
            <person name="Terry A.Y."/>
            <person name="Boore J.L."/>
            <person name="Simakov O."/>
            <person name="Marletaz F."/>
            <person name="Cho S.-J."/>
            <person name="Edsinger-Gonzales E."/>
            <person name="Havlak P."/>
            <person name="Kuo D.-H."/>
            <person name="Larsson T."/>
            <person name="Lv J."/>
            <person name="Arendt D."/>
            <person name="Savage R."/>
            <person name="Osoegawa K."/>
            <person name="de Jong P."/>
            <person name="Lindberg D.R."/>
            <person name="Seaver E.C."/>
            <person name="Weisblat D.A."/>
            <person name="Putnam N.H."/>
            <person name="Grigoriev I.V."/>
            <person name="Rokhsar D.S."/>
        </authorList>
    </citation>
    <scope>NUCLEOTIDE SEQUENCE</scope>
</reference>
<dbReference type="OrthoDB" id="1938591at2759"/>
<reference evidence="2" key="3">
    <citation type="submission" date="2015-06" db="UniProtKB">
        <authorList>
            <consortium name="EnsemblMetazoa"/>
        </authorList>
    </citation>
    <scope>IDENTIFICATION</scope>
</reference>
<dbReference type="EnsemblMetazoa" id="HelroT158364">
    <property type="protein sequence ID" value="HelroP158364"/>
    <property type="gene ID" value="HelroG158364"/>
</dbReference>
<sequence>MKVISNKNAKIFGDSCGKHGTYTFYPGLQFTAHNQTHYLTLGKFFYALLNFPSPCGAAPKSLKAVGELQLVWHDKNHQDGDLCSVKFYIKPEDCPDGRQPHHGQIAGEFGDLHLKPLDILFNI</sequence>
<dbReference type="InParanoid" id="T1EMP9"/>
<dbReference type="HOGENOM" id="CLU_166335_0_0_1"/>
<dbReference type="CTD" id="20197849"/>
<dbReference type="RefSeq" id="XP_009008703.1">
    <property type="nucleotide sequence ID" value="XM_009010455.1"/>
</dbReference>
<dbReference type="Proteomes" id="UP000015101">
    <property type="component" value="Unassembled WGS sequence"/>
</dbReference>
<dbReference type="KEGG" id="hro:HELRODRAFT_158364"/>
<dbReference type="AlphaFoldDB" id="T1EMP9"/>